<protein>
    <submittedName>
        <fullName evidence="2">Acyl carrier protein</fullName>
    </submittedName>
</protein>
<sequence length="104" mass="11481">MSPMQRDERTTPPLPGLQHLAKLVVLIEEHLGVEPEDVRMGATLEHDLHCDSLDRFELAQAVESRFGLPSEITDAEVAKLVTVADLAALIEAKLAEREAATWAR</sequence>
<dbReference type="EMBL" id="JBHRSB010000006">
    <property type="protein sequence ID" value="MFC3002286.1"/>
    <property type="molecule type" value="Genomic_DNA"/>
</dbReference>
<feature type="domain" description="Carrier" evidence="1">
    <location>
        <begin position="14"/>
        <end position="94"/>
    </location>
</feature>
<dbReference type="PROSITE" id="PS50075">
    <property type="entry name" value="CARRIER"/>
    <property type="match status" value="1"/>
</dbReference>
<dbReference type="RefSeq" id="WP_216838365.1">
    <property type="nucleotide sequence ID" value="NZ_JAFNJS010000006.1"/>
</dbReference>
<organism evidence="2 3">
    <name type="scientific">Falsiroseomonas tokyonensis</name>
    <dbReference type="NCBI Taxonomy" id="430521"/>
    <lineage>
        <taxon>Bacteria</taxon>
        <taxon>Pseudomonadati</taxon>
        <taxon>Pseudomonadota</taxon>
        <taxon>Alphaproteobacteria</taxon>
        <taxon>Acetobacterales</taxon>
        <taxon>Roseomonadaceae</taxon>
        <taxon>Falsiroseomonas</taxon>
    </lineage>
</organism>
<evidence type="ECO:0000313" key="3">
    <source>
        <dbReference type="Proteomes" id="UP001595420"/>
    </source>
</evidence>
<dbReference type="InterPro" id="IPR009081">
    <property type="entry name" value="PP-bd_ACP"/>
</dbReference>
<proteinExistence type="predicted"/>
<comment type="caution">
    <text evidence="2">The sequence shown here is derived from an EMBL/GenBank/DDBJ whole genome shotgun (WGS) entry which is preliminary data.</text>
</comment>
<accession>A0ABV7BZC6</accession>
<dbReference type="Pfam" id="PF00550">
    <property type="entry name" value="PP-binding"/>
    <property type="match status" value="1"/>
</dbReference>
<evidence type="ECO:0000259" key="1">
    <source>
        <dbReference type="PROSITE" id="PS50075"/>
    </source>
</evidence>
<evidence type="ECO:0000313" key="2">
    <source>
        <dbReference type="EMBL" id="MFC3002286.1"/>
    </source>
</evidence>
<reference evidence="3" key="1">
    <citation type="journal article" date="2019" name="Int. J. Syst. Evol. Microbiol.">
        <title>The Global Catalogue of Microorganisms (GCM) 10K type strain sequencing project: providing services to taxonomists for standard genome sequencing and annotation.</title>
        <authorList>
            <consortium name="The Broad Institute Genomics Platform"/>
            <consortium name="The Broad Institute Genome Sequencing Center for Infectious Disease"/>
            <person name="Wu L."/>
            <person name="Ma J."/>
        </authorList>
    </citation>
    <scope>NUCLEOTIDE SEQUENCE [LARGE SCALE GENOMIC DNA]</scope>
    <source>
        <strain evidence="3">CGMCC 1.16855</strain>
    </source>
</reference>
<dbReference type="Proteomes" id="UP001595420">
    <property type="component" value="Unassembled WGS sequence"/>
</dbReference>
<name>A0ABV7BZC6_9PROT</name>
<gene>
    <name evidence="2" type="ORF">ACFOD3_20475</name>
</gene>
<keyword evidence="3" id="KW-1185">Reference proteome</keyword>